<sequence>MSSKQLNLTILIYVSVVIVLLFLSYFYNNWKILISGTGVFSILMYYLFVKLKKPESN</sequence>
<evidence type="ECO:0000313" key="2">
    <source>
        <dbReference type="EMBL" id="WEG74029.1"/>
    </source>
</evidence>
<organism evidence="2 3">
    <name type="scientific">Vagococcus intermedius</name>
    <dbReference type="NCBI Taxonomy" id="2991418"/>
    <lineage>
        <taxon>Bacteria</taxon>
        <taxon>Bacillati</taxon>
        <taxon>Bacillota</taxon>
        <taxon>Bacilli</taxon>
        <taxon>Lactobacillales</taxon>
        <taxon>Enterococcaceae</taxon>
        <taxon>Vagococcus</taxon>
    </lineage>
</organism>
<name>A0AAF0CW93_9ENTE</name>
<gene>
    <name evidence="2" type="ORF">OL234_03790</name>
</gene>
<evidence type="ECO:0000313" key="3">
    <source>
        <dbReference type="Proteomes" id="UP001179647"/>
    </source>
</evidence>
<feature type="transmembrane region" description="Helical" evidence="1">
    <location>
        <begin position="32"/>
        <end position="49"/>
    </location>
</feature>
<proteinExistence type="predicted"/>
<protein>
    <submittedName>
        <fullName evidence="2">Uncharacterized protein</fullName>
    </submittedName>
</protein>
<dbReference type="EMBL" id="CP110232">
    <property type="protein sequence ID" value="WEG74029.1"/>
    <property type="molecule type" value="Genomic_DNA"/>
</dbReference>
<accession>A0AAF0CW93</accession>
<keyword evidence="1" id="KW-1133">Transmembrane helix</keyword>
<feature type="transmembrane region" description="Helical" evidence="1">
    <location>
        <begin position="7"/>
        <end position="26"/>
    </location>
</feature>
<reference evidence="2" key="1">
    <citation type="submission" date="2022-10" db="EMBL/GenBank/DDBJ databases">
        <title>Vagococcus sp. isolated from poultry meat.</title>
        <authorList>
            <person name="Johansson P."/>
            <person name="Bjorkroth J."/>
        </authorList>
    </citation>
    <scope>NUCLEOTIDE SEQUENCE</scope>
    <source>
        <strain evidence="2">STAA11</strain>
    </source>
</reference>
<dbReference type="AlphaFoldDB" id="A0AAF0CW93"/>
<dbReference type="Proteomes" id="UP001179647">
    <property type="component" value="Chromosome"/>
</dbReference>
<evidence type="ECO:0000256" key="1">
    <source>
        <dbReference type="SAM" id="Phobius"/>
    </source>
</evidence>
<keyword evidence="1" id="KW-0812">Transmembrane</keyword>
<keyword evidence="3" id="KW-1185">Reference proteome</keyword>
<dbReference type="KEGG" id="vie:OL234_03790"/>
<keyword evidence="1" id="KW-0472">Membrane</keyword>
<dbReference type="RefSeq" id="WP_275469828.1">
    <property type="nucleotide sequence ID" value="NZ_CP110232.1"/>
</dbReference>